<protein>
    <submittedName>
        <fullName evidence="2">Uncharacterized protein</fullName>
    </submittedName>
</protein>
<dbReference type="EMBL" id="JASJQH010008006">
    <property type="protein sequence ID" value="KAK9696094.1"/>
    <property type="molecule type" value="Genomic_DNA"/>
</dbReference>
<accession>A0ABR2VRY0</accession>
<evidence type="ECO:0000313" key="2">
    <source>
        <dbReference type="EMBL" id="KAK9696094.1"/>
    </source>
</evidence>
<reference evidence="2 3" key="1">
    <citation type="submission" date="2023-04" db="EMBL/GenBank/DDBJ databases">
        <title>Genome of Basidiobolus ranarum AG-B5.</title>
        <authorList>
            <person name="Stajich J.E."/>
            <person name="Carter-House D."/>
            <person name="Gryganskyi A."/>
        </authorList>
    </citation>
    <scope>NUCLEOTIDE SEQUENCE [LARGE SCALE GENOMIC DNA]</scope>
    <source>
        <strain evidence="2 3">AG-B5</strain>
    </source>
</reference>
<dbReference type="Proteomes" id="UP001479436">
    <property type="component" value="Unassembled WGS sequence"/>
</dbReference>
<keyword evidence="3" id="KW-1185">Reference proteome</keyword>
<feature type="coiled-coil region" evidence="1">
    <location>
        <begin position="5"/>
        <end position="68"/>
    </location>
</feature>
<sequence length="71" mass="7847">MAAPNNSTAAEALALQKELKELENLDLGSLLKDMNDADTALTDLDHRVDALNSKIQELLQKAEQEQQERGQ</sequence>
<comment type="caution">
    <text evidence="2">The sequence shown here is derived from an EMBL/GenBank/DDBJ whole genome shotgun (WGS) entry which is preliminary data.</text>
</comment>
<evidence type="ECO:0000313" key="3">
    <source>
        <dbReference type="Proteomes" id="UP001479436"/>
    </source>
</evidence>
<organism evidence="2 3">
    <name type="scientific">Basidiobolus ranarum</name>
    <dbReference type="NCBI Taxonomy" id="34480"/>
    <lineage>
        <taxon>Eukaryota</taxon>
        <taxon>Fungi</taxon>
        <taxon>Fungi incertae sedis</taxon>
        <taxon>Zoopagomycota</taxon>
        <taxon>Entomophthoromycotina</taxon>
        <taxon>Basidiobolomycetes</taxon>
        <taxon>Basidiobolales</taxon>
        <taxon>Basidiobolaceae</taxon>
        <taxon>Basidiobolus</taxon>
    </lineage>
</organism>
<proteinExistence type="predicted"/>
<name>A0ABR2VRY0_9FUNG</name>
<gene>
    <name evidence="2" type="ORF">K7432_012649</name>
</gene>
<keyword evidence="1" id="KW-0175">Coiled coil</keyword>
<evidence type="ECO:0000256" key="1">
    <source>
        <dbReference type="SAM" id="Coils"/>
    </source>
</evidence>